<feature type="domain" description="DUF397" evidence="1">
    <location>
        <begin position="13"/>
        <end position="64"/>
    </location>
</feature>
<sequence>MNSTGGARTSSGLTWCKSGYSGSEGGNCVEVASPAGAVLVRDSKCPSGPVLSATPGAWAAFLRFADGRS</sequence>
<protein>
    <submittedName>
        <fullName evidence="2">Toxin</fullName>
    </submittedName>
</protein>
<keyword evidence="3" id="KW-1185">Reference proteome</keyword>
<comment type="caution">
    <text evidence="2">The sequence shown here is derived from an EMBL/GenBank/DDBJ whole genome shotgun (WGS) entry which is preliminary data.</text>
</comment>
<gene>
    <name evidence="2" type="ORF">GCM10012287_40610</name>
</gene>
<proteinExistence type="predicted"/>
<accession>A0ABQ2MKT3</accession>
<evidence type="ECO:0000313" key="2">
    <source>
        <dbReference type="EMBL" id="GGO53598.1"/>
    </source>
</evidence>
<evidence type="ECO:0000259" key="1">
    <source>
        <dbReference type="Pfam" id="PF04149"/>
    </source>
</evidence>
<dbReference type="Pfam" id="PF04149">
    <property type="entry name" value="DUF397"/>
    <property type="match status" value="1"/>
</dbReference>
<name>A0ABQ2MKT3_9ACTN</name>
<dbReference type="EMBL" id="BMMP01000013">
    <property type="protein sequence ID" value="GGO53598.1"/>
    <property type="molecule type" value="Genomic_DNA"/>
</dbReference>
<dbReference type="RefSeq" id="WP_189038605.1">
    <property type="nucleotide sequence ID" value="NZ_BMMP01000013.1"/>
</dbReference>
<evidence type="ECO:0000313" key="3">
    <source>
        <dbReference type="Proteomes" id="UP000631535"/>
    </source>
</evidence>
<dbReference type="Proteomes" id="UP000631535">
    <property type="component" value="Unassembled WGS sequence"/>
</dbReference>
<organism evidence="2 3">
    <name type="scientific">Streptomyces daqingensis</name>
    <dbReference type="NCBI Taxonomy" id="1472640"/>
    <lineage>
        <taxon>Bacteria</taxon>
        <taxon>Bacillati</taxon>
        <taxon>Actinomycetota</taxon>
        <taxon>Actinomycetes</taxon>
        <taxon>Kitasatosporales</taxon>
        <taxon>Streptomycetaceae</taxon>
        <taxon>Streptomyces</taxon>
    </lineage>
</organism>
<reference evidence="3" key="1">
    <citation type="journal article" date="2019" name="Int. J. Syst. Evol. Microbiol.">
        <title>The Global Catalogue of Microorganisms (GCM) 10K type strain sequencing project: providing services to taxonomists for standard genome sequencing and annotation.</title>
        <authorList>
            <consortium name="The Broad Institute Genomics Platform"/>
            <consortium name="The Broad Institute Genome Sequencing Center for Infectious Disease"/>
            <person name="Wu L."/>
            <person name="Ma J."/>
        </authorList>
    </citation>
    <scope>NUCLEOTIDE SEQUENCE [LARGE SCALE GENOMIC DNA]</scope>
    <source>
        <strain evidence="3">CGMCC 4.7178</strain>
    </source>
</reference>
<dbReference type="InterPro" id="IPR007278">
    <property type="entry name" value="DUF397"/>
</dbReference>